<evidence type="ECO:0000313" key="6">
    <source>
        <dbReference type="EMBL" id="UJF34653.1"/>
    </source>
</evidence>
<keyword evidence="4" id="KW-0175">Coiled coil</keyword>
<dbReference type="Proteomes" id="UP001649230">
    <property type="component" value="Chromosome"/>
</dbReference>
<reference evidence="6 7" key="1">
    <citation type="journal article" date="2024" name="Int. J. Syst. Evol. Microbiol.">
        <title>Paenibacillus hexagrammi sp. nov., a novel bacterium isolated from the gut content of Hexagrammos agrammus.</title>
        <authorList>
            <person name="Jung H.K."/>
            <person name="Kim D.G."/>
            <person name="Zin H."/>
            <person name="Park J."/>
            <person name="Jung H."/>
            <person name="Kim Y.O."/>
            <person name="Kong H.J."/>
            <person name="Kim J.W."/>
            <person name="Kim Y.S."/>
        </authorList>
    </citation>
    <scope>NUCLEOTIDE SEQUENCE [LARGE SCALE GENOMIC DNA]</scope>
    <source>
        <strain evidence="6 7">YPD9-1</strain>
    </source>
</reference>
<dbReference type="Gene3D" id="3.40.50.2300">
    <property type="match status" value="1"/>
</dbReference>
<accession>A0ABY3SLA5</accession>
<dbReference type="SMART" id="SM00448">
    <property type="entry name" value="REC"/>
    <property type="match status" value="1"/>
</dbReference>
<keyword evidence="1" id="KW-0963">Cytoplasm</keyword>
<keyword evidence="2" id="KW-0238">DNA-binding</keyword>
<dbReference type="SUPFAM" id="SSF52172">
    <property type="entry name" value="CheY-like"/>
    <property type="match status" value="1"/>
</dbReference>
<dbReference type="InterPro" id="IPR001789">
    <property type="entry name" value="Sig_transdc_resp-reg_receiver"/>
</dbReference>
<dbReference type="PANTHER" id="PTHR42713">
    <property type="entry name" value="HISTIDINE KINASE-RELATED"/>
    <property type="match status" value="1"/>
</dbReference>
<proteinExistence type="predicted"/>
<dbReference type="InterPro" id="IPR051552">
    <property type="entry name" value="HptR"/>
</dbReference>
<sequence>MYKLFIVDDEQLVVEALSTIINWNDYGVRIVGTAFNGKHALDQIIQMEPDIVLTDIRMPGLNGLELIRAAKEHGSKAEFIIESGYSEFVYAKEAIELEAVDYLIKPVELDEVANTVKKAISRLERKLEKPERQIAEALDRAVLTDLVVHGTCPSFNHKPLEPYTLFSVIVISSTAAHWLERLKANGFTDSLLDFSLQRE</sequence>
<dbReference type="Pfam" id="PF00072">
    <property type="entry name" value="Response_reg"/>
    <property type="match status" value="1"/>
</dbReference>
<feature type="coiled-coil region" evidence="4">
    <location>
        <begin position="109"/>
        <end position="140"/>
    </location>
</feature>
<dbReference type="EMBL" id="CP090978">
    <property type="protein sequence ID" value="UJF34653.1"/>
    <property type="molecule type" value="Genomic_DNA"/>
</dbReference>
<evidence type="ECO:0000256" key="4">
    <source>
        <dbReference type="SAM" id="Coils"/>
    </source>
</evidence>
<gene>
    <name evidence="6" type="ORF">L0M14_05615</name>
</gene>
<keyword evidence="7" id="KW-1185">Reference proteome</keyword>
<feature type="domain" description="Response regulatory" evidence="5">
    <location>
        <begin position="3"/>
        <end position="120"/>
    </location>
</feature>
<dbReference type="RefSeq" id="WP_235121227.1">
    <property type="nucleotide sequence ID" value="NZ_CP090978.1"/>
</dbReference>
<protein>
    <submittedName>
        <fullName evidence="6">Response regulator</fullName>
    </submittedName>
</protein>
<dbReference type="CDD" id="cd17536">
    <property type="entry name" value="REC_YesN-like"/>
    <property type="match status" value="1"/>
</dbReference>
<evidence type="ECO:0000256" key="1">
    <source>
        <dbReference type="ARBA" id="ARBA00022490"/>
    </source>
</evidence>
<evidence type="ECO:0000256" key="2">
    <source>
        <dbReference type="ARBA" id="ARBA00023125"/>
    </source>
</evidence>
<evidence type="ECO:0000259" key="5">
    <source>
        <dbReference type="PROSITE" id="PS50110"/>
    </source>
</evidence>
<keyword evidence="3" id="KW-0597">Phosphoprotein</keyword>
<name>A0ABY3SLA5_9BACL</name>
<evidence type="ECO:0000313" key="7">
    <source>
        <dbReference type="Proteomes" id="UP001649230"/>
    </source>
</evidence>
<dbReference type="InterPro" id="IPR011006">
    <property type="entry name" value="CheY-like_superfamily"/>
</dbReference>
<feature type="modified residue" description="4-aspartylphosphate" evidence="3">
    <location>
        <position position="55"/>
    </location>
</feature>
<dbReference type="PANTHER" id="PTHR42713:SF3">
    <property type="entry name" value="TRANSCRIPTIONAL REGULATORY PROTEIN HPTR"/>
    <property type="match status" value="1"/>
</dbReference>
<organism evidence="6 7">
    <name type="scientific">Paenibacillus hexagrammi</name>
    <dbReference type="NCBI Taxonomy" id="2908839"/>
    <lineage>
        <taxon>Bacteria</taxon>
        <taxon>Bacillati</taxon>
        <taxon>Bacillota</taxon>
        <taxon>Bacilli</taxon>
        <taxon>Bacillales</taxon>
        <taxon>Paenibacillaceae</taxon>
        <taxon>Paenibacillus</taxon>
    </lineage>
</organism>
<evidence type="ECO:0000256" key="3">
    <source>
        <dbReference type="PROSITE-ProRule" id="PRU00169"/>
    </source>
</evidence>
<dbReference type="PROSITE" id="PS50110">
    <property type="entry name" value="RESPONSE_REGULATORY"/>
    <property type="match status" value="1"/>
</dbReference>